<evidence type="ECO:0000256" key="2">
    <source>
        <dbReference type="ARBA" id="ARBA00022840"/>
    </source>
</evidence>
<evidence type="ECO:0000256" key="4">
    <source>
        <dbReference type="HAMAP-Rule" id="MF_00636"/>
    </source>
</evidence>
<dbReference type="Pfam" id="PF22740">
    <property type="entry name" value="PapZ_C"/>
    <property type="match status" value="1"/>
</dbReference>
<protein>
    <recommendedName>
        <fullName evidence="4">RNase adapter protein RapZ</fullName>
    </recommendedName>
</protein>
<feature type="binding site" evidence="4">
    <location>
        <begin position="8"/>
        <end position="15"/>
    </location>
    <ligand>
        <name>ATP</name>
        <dbReference type="ChEBI" id="CHEBI:30616"/>
    </ligand>
</feature>
<dbReference type="GO" id="GO:0005524">
    <property type="term" value="F:ATP binding"/>
    <property type="evidence" value="ECO:0007669"/>
    <property type="project" value="UniProtKB-UniRule"/>
</dbReference>
<feature type="domain" description="RapZ-like N-terminal" evidence="5">
    <location>
        <begin position="1"/>
        <end position="155"/>
    </location>
</feature>
<reference evidence="7" key="1">
    <citation type="journal article" date="2023" name="Front. Microbiol.">
        <title>Genome analysis of Candidatus Aschnera chinzeii, the bacterial endosymbiont of the blood-sucking bat fly Penicillidia jenynsii (Insecta: Diptera: Nycteribiidae).</title>
        <authorList>
            <person name="Koga R."/>
            <person name="Moriyama M."/>
            <person name="Nozaki T."/>
            <person name="Fukatsu T."/>
        </authorList>
    </citation>
    <scope>NUCLEOTIDE SEQUENCE</scope>
    <source>
        <strain evidence="7">Kw-01</strain>
    </source>
</reference>
<feature type="region of interest" description="RNA-binding" evidence="4">
    <location>
        <begin position="265"/>
        <end position="281"/>
    </location>
</feature>
<keyword evidence="1 4" id="KW-0547">Nucleotide-binding</keyword>
<dbReference type="Gene3D" id="3.40.50.300">
    <property type="entry name" value="P-loop containing nucleotide triphosphate hydrolases"/>
    <property type="match status" value="1"/>
</dbReference>
<evidence type="ECO:0000256" key="3">
    <source>
        <dbReference type="ARBA" id="ARBA00023134"/>
    </source>
</evidence>
<reference evidence="7" key="2">
    <citation type="submission" date="2023-10" db="EMBL/GenBank/DDBJ databases">
        <authorList>
            <person name="Koga R."/>
            <person name="Fukatsu T."/>
        </authorList>
    </citation>
    <scope>NUCLEOTIDE SEQUENCE</scope>
    <source>
        <strain evidence="7">Kw-01</strain>
    </source>
</reference>
<evidence type="ECO:0000259" key="6">
    <source>
        <dbReference type="Pfam" id="PF22740"/>
    </source>
</evidence>
<dbReference type="EMBL" id="AP028961">
    <property type="protein sequence ID" value="BET44906.1"/>
    <property type="molecule type" value="Genomic_DNA"/>
</dbReference>
<comment type="function">
    <text evidence="4">Modulates the synthesis of GlmS, by affecting the processing and stability of the regulatory small RNA GlmZ. When glucosamine-6-phosphate (GlcN6P) concentrations are high in the cell, RapZ binds GlmZ and targets it to cleavage by RNase E. Consequently, GlmZ is inactivated and unable to activate GlmS synthesis. Under low GlcN6P concentrations, RapZ is sequestered and inactivated by an other regulatory small RNA, GlmY, preventing GlmZ degradation and leading to synthesis of GlmS.</text>
</comment>
<dbReference type="InterPro" id="IPR053931">
    <property type="entry name" value="RapZ_C"/>
</dbReference>
<dbReference type="InterPro" id="IPR005337">
    <property type="entry name" value="RapZ-like"/>
</dbReference>
<keyword evidence="2 4" id="KW-0067">ATP-binding</keyword>
<dbReference type="AlphaFoldDB" id="A0AAT9G593"/>
<evidence type="ECO:0000313" key="7">
    <source>
        <dbReference type="EMBL" id="BET44906.1"/>
    </source>
</evidence>
<dbReference type="HAMAP" id="MF_00636">
    <property type="entry name" value="RapZ_like"/>
    <property type="match status" value="1"/>
</dbReference>
<dbReference type="GO" id="GO:0003723">
    <property type="term" value="F:RNA binding"/>
    <property type="evidence" value="ECO:0007669"/>
    <property type="project" value="UniProtKB-KW"/>
</dbReference>
<evidence type="ECO:0000256" key="1">
    <source>
        <dbReference type="ARBA" id="ARBA00022741"/>
    </source>
</evidence>
<dbReference type="InterPro" id="IPR027417">
    <property type="entry name" value="P-loop_NTPase"/>
</dbReference>
<accession>A0AAT9G593</accession>
<dbReference type="PANTHER" id="PTHR30448">
    <property type="entry name" value="RNASE ADAPTER PROTEIN RAPZ"/>
    <property type="match status" value="1"/>
</dbReference>
<dbReference type="GO" id="GO:0005525">
    <property type="term" value="F:GTP binding"/>
    <property type="evidence" value="ECO:0007669"/>
    <property type="project" value="UniProtKB-UniRule"/>
</dbReference>
<sequence>MILIIVSGRSGSGKSIALKTLEDIGFYCVDNMPINLLPKLANTLTKQQISAAISIDVRNIPNNTFILKNILNHLSNFFTYKLLFLDANRNTLIRRYSDTRRLHPLYNKHLILENAIDKENKLLQPIRSRADLIIDTSDMSVHELSETLKIHLLGNNKNLKIIFESFGFKYGIPINADYVFDVRFLPNPYWDPNLRTMTGLDKPVSYFLTQHIEVHNFIHHTCKYLTLWLPMLESNNRSYLTIAIGCTGGKHRSVYITEKLTNYFRTKGKNVFSRHLTLKKK</sequence>
<dbReference type="SUPFAM" id="SSF52540">
    <property type="entry name" value="P-loop containing nucleoside triphosphate hydrolases"/>
    <property type="match status" value="1"/>
</dbReference>
<comment type="subunit">
    <text evidence="4">Homotrimer.</text>
</comment>
<dbReference type="PANTHER" id="PTHR30448:SF0">
    <property type="entry name" value="RNASE ADAPTER PROTEIN RAPZ"/>
    <property type="match status" value="1"/>
</dbReference>
<feature type="binding site" evidence="4">
    <location>
        <begin position="56"/>
        <end position="59"/>
    </location>
    <ligand>
        <name>GTP</name>
        <dbReference type="ChEBI" id="CHEBI:37565"/>
    </ligand>
</feature>
<feature type="domain" description="RapZ C-terminal" evidence="6">
    <location>
        <begin position="160"/>
        <end position="277"/>
    </location>
</feature>
<dbReference type="PIRSF" id="PIRSF005052">
    <property type="entry name" value="P-loopkin"/>
    <property type="match status" value="1"/>
</dbReference>
<gene>
    <name evidence="4 7" type="primary">rapZ</name>
    <name evidence="7" type="ORF">ACHINZ_5810</name>
</gene>
<proteinExistence type="inferred from homology"/>
<evidence type="ECO:0000259" key="5">
    <source>
        <dbReference type="Pfam" id="PF03668"/>
    </source>
</evidence>
<keyword evidence="3 4" id="KW-0342">GTP-binding</keyword>
<comment type="similarity">
    <text evidence="4">Belongs to the RapZ-like family. RapZ subfamily.</text>
</comment>
<dbReference type="InterPro" id="IPR053930">
    <property type="entry name" value="RapZ-like_N"/>
</dbReference>
<dbReference type="Pfam" id="PF03668">
    <property type="entry name" value="RapZ-like_N"/>
    <property type="match status" value="1"/>
</dbReference>
<keyword evidence="4" id="KW-0694">RNA-binding</keyword>
<name>A0AAT9G593_9ENTR</name>
<dbReference type="NCBIfam" id="NF003828">
    <property type="entry name" value="PRK05416.1"/>
    <property type="match status" value="1"/>
</dbReference>
<organism evidence="7">
    <name type="scientific">Candidatus Aschnera chinzeii</name>
    <dbReference type="NCBI Taxonomy" id="1485666"/>
    <lineage>
        <taxon>Bacteria</taxon>
        <taxon>Pseudomonadati</taxon>
        <taxon>Pseudomonadota</taxon>
        <taxon>Gammaproteobacteria</taxon>
        <taxon>Enterobacterales</taxon>
        <taxon>Enterobacteriaceae</taxon>
        <taxon>Candidatus Aschnera</taxon>
    </lineage>
</organism>